<dbReference type="InterPro" id="IPR025110">
    <property type="entry name" value="AMP-bd_C"/>
</dbReference>
<dbReference type="InterPro" id="IPR042099">
    <property type="entry name" value="ANL_N_sf"/>
</dbReference>
<dbReference type="Pfam" id="PF00501">
    <property type="entry name" value="AMP-binding"/>
    <property type="match status" value="1"/>
</dbReference>
<evidence type="ECO:0000313" key="10">
    <source>
        <dbReference type="EMBL" id="THD81489.1"/>
    </source>
</evidence>
<dbReference type="Gene3D" id="3.40.50.12780">
    <property type="entry name" value="N-terminal domain of ligase-like"/>
    <property type="match status" value="1"/>
</dbReference>
<dbReference type="RefSeq" id="WP_136395747.1">
    <property type="nucleotide sequence ID" value="NZ_SSND01000005.1"/>
</dbReference>
<feature type="domain" description="AMP-dependent synthetase/ligase" evidence="8">
    <location>
        <begin position="28"/>
        <end position="404"/>
    </location>
</feature>
<evidence type="ECO:0000256" key="1">
    <source>
        <dbReference type="ARBA" id="ARBA00006432"/>
    </source>
</evidence>
<feature type="domain" description="AMP-binding enzyme C-terminal" evidence="9">
    <location>
        <begin position="454"/>
        <end position="528"/>
    </location>
</feature>
<comment type="caution">
    <text evidence="10">The sequence shown here is derived from an EMBL/GenBank/DDBJ whole genome shotgun (WGS) entry which is preliminary data.</text>
</comment>
<organism evidence="10 11">
    <name type="scientific">Aliigemmobacter aestuarii</name>
    <dbReference type="NCBI Taxonomy" id="1445661"/>
    <lineage>
        <taxon>Bacteria</taxon>
        <taxon>Pseudomonadati</taxon>
        <taxon>Pseudomonadota</taxon>
        <taxon>Alphaproteobacteria</taxon>
        <taxon>Rhodobacterales</taxon>
        <taxon>Paracoccaceae</taxon>
        <taxon>Aliigemmobacter</taxon>
    </lineage>
</organism>
<dbReference type="GO" id="GO:0006631">
    <property type="term" value="P:fatty acid metabolic process"/>
    <property type="evidence" value="ECO:0007669"/>
    <property type="project" value="UniProtKB-KW"/>
</dbReference>
<evidence type="ECO:0000256" key="2">
    <source>
        <dbReference type="ARBA" id="ARBA00022598"/>
    </source>
</evidence>
<dbReference type="CDD" id="cd12118">
    <property type="entry name" value="ttLC_FACS_AEE21_like"/>
    <property type="match status" value="1"/>
</dbReference>
<dbReference type="InterPro" id="IPR000873">
    <property type="entry name" value="AMP-dep_synth/lig_dom"/>
</dbReference>
<dbReference type="PANTHER" id="PTHR43859:SF4">
    <property type="entry name" value="BUTANOATE--COA LIGASE AAE1-RELATED"/>
    <property type="match status" value="1"/>
</dbReference>
<dbReference type="InterPro" id="IPR045851">
    <property type="entry name" value="AMP-bd_C_sf"/>
</dbReference>
<keyword evidence="11" id="KW-1185">Reference proteome</keyword>
<keyword evidence="2" id="KW-0436">Ligase</keyword>
<dbReference type="SUPFAM" id="SSF56801">
    <property type="entry name" value="Acetyl-CoA synthetase-like"/>
    <property type="match status" value="1"/>
</dbReference>
<name>A0A4S3MJ88_9RHOB</name>
<evidence type="ECO:0000256" key="6">
    <source>
        <dbReference type="ARBA" id="ARBA00066616"/>
    </source>
</evidence>
<dbReference type="Proteomes" id="UP000309450">
    <property type="component" value="Unassembled WGS sequence"/>
</dbReference>
<dbReference type="InterPro" id="IPR020845">
    <property type="entry name" value="AMP-binding_CS"/>
</dbReference>
<dbReference type="GO" id="GO:0016874">
    <property type="term" value="F:ligase activity"/>
    <property type="evidence" value="ECO:0007669"/>
    <property type="project" value="UniProtKB-KW"/>
</dbReference>
<evidence type="ECO:0000256" key="4">
    <source>
        <dbReference type="ARBA" id="ARBA00023098"/>
    </source>
</evidence>
<gene>
    <name evidence="10" type="ORF">E7811_16370</name>
</gene>
<dbReference type="Pfam" id="PF13193">
    <property type="entry name" value="AMP-binding_C"/>
    <property type="match status" value="1"/>
</dbReference>
<evidence type="ECO:0000256" key="5">
    <source>
        <dbReference type="ARBA" id="ARBA00051915"/>
    </source>
</evidence>
<comment type="similarity">
    <text evidence="1">Belongs to the ATP-dependent AMP-binding enzyme family.</text>
</comment>
<dbReference type="NCBIfam" id="NF006020">
    <property type="entry name" value="PRK08162.1"/>
    <property type="match status" value="1"/>
</dbReference>
<dbReference type="PANTHER" id="PTHR43859">
    <property type="entry name" value="ACYL-ACTIVATING ENZYME"/>
    <property type="match status" value="1"/>
</dbReference>
<dbReference type="EC" id="6.2.1.44" evidence="6"/>
<evidence type="ECO:0000256" key="7">
    <source>
        <dbReference type="ARBA" id="ARBA00067668"/>
    </source>
</evidence>
<protein>
    <recommendedName>
        <fullName evidence="7">3-methylmercaptopropionyl-CoA ligase</fullName>
        <ecNumber evidence="6">6.2.1.44</ecNumber>
    </recommendedName>
</protein>
<evidence type="ECO:0000259" key="8">
    <source>
        <dbReference type="Pfam" id="PF00501"/>
    </source>
</evidence>
<dbReference type="EMBL" id="SSND01000005">
    <property type="protein sequence ID" value="THD81489.1"/>
    <property type="molecule type" value="Genomic_DNA"/>
</dbReference>
<evidence type="ECO:0000256" key="3">
    <source>
        <dbReference type="ARBA" id="ARBA00022832"/>
    </source>
</evidence>
<dbReference type="AlphaFoldDB" id="A0A4S3MJ88"/>
<keyword evidence="4" id="KW-0443">Lipid metabolism</keyword>
<dbReference type="OrthoDB" id="9803968at2"/>
<accession>A0A4S3MJ88</accession>
<proteinExistence type="inferred from homology"/>
<dbReference type="Gene3D" id="3.30.300.30">
    <property type="match status" value="1"/>
</dbReference>
<comment type="catalytic activity">
    <reaction evidence="5">
        <text>3-(methylsulfanyl)propanoate + ATP + CoA = 3-(methylsulfanyl)propanoyl-CoA + AMP + diphosphate</text>
        <dbReference type="Rhea" id="RHEA:43052"/>
        <dbReference type="ChEBI" id="CHEBI:30616"/>
        <dbReference type="ChEBI" id="CHEBI:33019"/>
        <dbReference type="ChEBI" id="CHEBI:49016"/>
        <dbReference type="ChEBI" id="CHEBI:57287"/>
        <dbReference type="ChEBI" id="CHEBI:82815"/>
        <dbReference type="ChEBI" id="CHEBI:456215"/>
        <dbReference type="EC" id="6.2.1.44"/>
    </reaction>
    <physiologicalReaction direction="left-to-right" evidence="5">
        <dbReference type="Rhea" id="RHEA:43053"/>
    </physiologicalReaction>
</comment>
<keyword evidence="3" id="KW-0276">Fatty acid metabolism</keyword>
<sequence>MGWLPDETGLERCAANYVPLSPLSHLNRAADIFGHRTALVWKGTRRSYAEHAARCRALASALAGRGVAPGDVVATLLPNVPAQAEAHFGVPGAGAILNTINTRLDVDTVAYIFGHAGAKIVLVDTAFLKLAEDAIKAMSGPAPQIIECADREAGFAPSGHYLEYEELLAEGDPARPFLMPEDEWESIAINYTSGTTGRPKGVVYHHRGAYLATTANVIGWRMQLFPVYLTIVPLFHCNGWCHTWMIPMMGGTLVCCRDITAKAIYDSIADEGVTHFGGAPIVLNTIINARAEDRRTFSHVIEVFTAGAPPPAATLAAFEPLGFNVTQVYGLTETYGPATECLWQTEWDAATGDDRAALKARTGVSMAMLEGAEVHDSQGQPVPRDAAHLGEIAMRGNLVMKGYYKNPQATREAFKGGWFRSGDIAFQHPDGYLKITDRAKDIIISGGENVSSVEVEGILMKHPAVLLCAVVAKPDDKWGEVPCAFVELKDGATATEADLIAHCRAHLAGFKTPKHIVFADLPKTSTGKIQKFELRAVAKLIGQ</sequence>
<reference evidence="10 11" key="1">
    <citation type="submission" date="2019-04" db="EMBL/GenBank/DDBJ databases">
        <title>Draft genome sequence of Gemmobacter aestuarii sp. nov.</title>
        <authorList>
            <person name="Hameed A."/>
            <person name="Lin S.-Y."/>
            <person name="Shahina M."/>
            <person name="Lai W.-A."/>
            <person name="Young C.-C."/>
        </authorList>
    </citation>
    <scope>NUCLEOTIDE SEQUENCE [LARGE SCALE GENOMIC DNA]</scope>
    <source>
        <strain evidence="10 11">CC-PW-75</strain>
    </source>
</reference>
<dbReference type="FunFam" id="3.30.300.30:FF:000008">
    <property type="entry name" value="2,3-dihydroxybenzoate-AMP ligase"/>
    <property type="match status" value="1"/>
</dbReference>
<evidence type="ECO:0000259" key="9">
    <source>
        <dbReference type="Pfam" id="PF13193"/>
    </source>
</evidence>
<evidence type="ECO:0000313" key="11">
    <source>
        <dbReference type="Proteomes" id="UP000309450"/>
    </source>
</evidence>
<dbReference type="PROSITE" id="PS00455">
    <property type="entry name" value="AMP_BINDING"/>
    <property type="match status" value="1"/>
</dbReference>